<dbReference type="EMBL" id="JBEVCJ010000001">
    <property type="protein sequence ID" value="MET1253630.1"/>
    <property type="molecule type" value="Genomic_DNA"/>
</dbReference>
<accession>A0ABV2BNV4</accession>
<dbReference type="InterPro" id="IPR029061">
    <property type="entry name" value="THDP-binding"/>
</dbReference>
<feature type="domain" description="Thiamine pyrophosphate enzyme central" evidence="4">
    <location>
        <begin position="217"/>
        <end position="352"/>
    </location>
</feature>
<organism evidence="7 8">
    <name type="scientific">Aliikangiella maris</name>
    <dbReference type="NCBI Taxonomy" id="3162458"/>
    <lineage>
        <taxon>Bacteria</taxon>
        <taxon>Pseudomonadati</taxon>
        <taxon>Pseudomonadota</taxon>
        <taxon>Gammaproteobacteria</taxon>
        <taxon>Oceanospirillales</taxon>
        <taxon>Pleioneaceae</taxon>
        <taxon>Aliikangiella</taxon>
    </lineage>
</organism>
<evidence type="ECO:0000256" key="2">
    <source>
        <dbReference type="ARBA" id="ARBA00023052"/>
    </source>
</evidence>
<gene>
    <name evidence="7" type="ORF">ABVT43_00680</name>
</gene>
<evidence type="ECO:0000313" key="7">
    <source>
        <dbReference type="EMBL" id="MET1253630.1"/>
    </source>
</evidence>
<dbReference type="CDD" id="cd00568">
    <property type="entry name" value="TPP_enzymes"/>
    <property type="match status" value="1"/>
</dbReference>
<dbReference type="RefSeq" id="WP_353873171.1">
    <property type="nucleotide sequence ID" value="NZ_JBEVCJ010000001.1"/>
</dbReference>
<evidence type="ECO:0000259" key="5">
    <source>
        <dbReference type="Pfam" id="PF02775"/>
    </source>
</evidence>
<reference evidence="7 8" key="1">
    <citation type="submission" date="2024-06" db="EMBL/GenBank/DDBJ databases">
        <authorList>
            <person name="Li F."/>
        </authorList>
    </citation>
    <scope>NUCLEOTIDE SEQUENCE [LARGE SCALE GENOMIC DNA]</scope>
    <source>
        <strain evidence="7 8">GXAS 311</strain>
    </source>
</reference>
<dbReference type="PANTHER" id="PTHR18968:SF13">
    <property type="entry name" value="ACETOLACTATE SYNTHASE CATALYTIC SUBUNIT, MITOCHONDRIAL"/>
    <property type="match status" value="1"/>
</dbReference>
<dbReference type="InterPro" id="IPR045229">
    <property type="entry name" value="TPP_enz"/>
</dbReference>
<dbReference type="InterPro" id="IPR012001">
    <property type="entry name" value="Thiamin_PyroP_enz_TPP-bd_dom"/>
</dbReference>
<keyword evidence="8" id="KW-1185">Reference proteome</keyword>
<dbReference type="CDD" id="cd07035">
    <property type="entry name" value="TPP_PYR_POX_like"/>
    <property type="match status" value="1"/>
</dbReference>
<name>A0ABV2BNV4_9GAMM</name>
<evidence type="ECO:0000259" key="6">
    <source>
        <dbReference type="Pfam" id="PF02776"/>
    </source>
</evidence>
<comment type="caution">
    <text evidence="7">The sequence shown here is derived from an EMBL/GenBank/DDBJ whole genome shotgun (WGS) entry which is preliminary data.</text>
</comment>
<dbReference type="InterPro" id="IPR012000">
    <property type="entry name" value="Thiamin_PyroP_enz_cen_dom"/>
</dbReference>
<protein>
    <submittedName>
        <fullName evidence="7">Thiamine pyrophosphate-binding protein</fullName>
    </submittedName>
</protein>
<feature type="domain" description="Thiamine pyrophosphate enzyme TPP-binding" evidence="5">
    <location>
        <begin position="427"/>
        <end position="574"/>
    </location>
</feature>
<dbReference type="InterPro" id="IPR029035">
    <property type="entry name" value="DHS-like_NAD/FAD-binding_dom"/>
</dbReference>
<dbReference type="InterPro" id="IPR011766">
    <property type="entry name" value="TPP_enzyme_TPP-bd"/>
</dbReference>
<sequence length="601" mass="65400">MKLSLVSRKTNQTNFQPKKNWDNADLIIEYLNLLGVEYVFGVPGGAIEPFYNALARYKNKGPKIIVARHEAGAAFMAEGYARETGKIGVCCATTGPGATNLLTGVASAYADNIPILVITAQTPLPKFGRNALQESSCTAIDTVGIFRHCTRYNTLVSHTEQLTAKLISAITAAYRVPSGPAHISIPSDILRTPASTFELTQADNLVHDFALTDNVAVAKLLDMLKQSKRVALYLGRGCGAAIEQIMEFAELTRSPIITGPAGKRWINGFHPLYRGVFGFAGHQSAEQTIRDKTIDLLLAIGTPITELGTGGWQSDLLNSKLVHIDPNIEHFSRSPMARLHVCGDLKLIFEQLNSDIILGLKWGRKWDAPDPVKQNFLDHHIPSNDHGFQIRLNDPASCYSNSLPLKPQKVVTKFAKKIPNYFRVHIDAGNAWAWFTHYFHRASAKGNYHIAMGFGSMGWAIGAAIGNCLGSGRKPAVCITGDGSYLMAGQEITVALQHKLPVIYVVLNDSALGMVKHGQKLGKAEEIGFELPQINFARLAEAMGVPAMTITSPTELDNIDWEYLGKREGPTLIDLIIDPNEVPPMGQRVKGLADSSATPGG</sequence>
<dbReference type="Gene3D" id="3.40.50.970">
    <property type="match status" value="2"/>
</dbReference>
<dbReference type="Pfam" id="PF00205">
    <property type="entry name" value="TPP_enzyme_M"/>
    <property type="match status" value="1"/>
</dbReference>
<dbReference type="Pfam" id="PF02776">
    <property type="entry name" value="TPP_enzyme_N"/>
    <property type="match status" value="1"/>
</dbReference>
<keyword evidence="2 3" id="KW-0786">Thiamine pyrophosphate</keyword>
<dbReference type="Gene3D" id="3.40.50.1220">
    <property type="entry name" value="TPP-binding domain"/>
    <property type="match status" value="1"/>
</dbReference>
<evidence type="ECO:0000259" key="4">
    <source>
        <dbReference type="Pfam" id="PF00205"/>
    </source>
</evidence>
<evidence type="ECO:0000313" key="8">
    <source>
        <dbReference type="Proteomes" id="UP001548189"/>
    </source>
</evidence>
<feature type="domain" description="Thiamine pyrophosphate enzyme N-terminal TPP-binding" evidence="6">
    <location>
        <begin position="24"/>
        <end position="134"/>
    </location>
</feature>
<dbReference type="Pfam" id="PF02775">
    <property type="entry name" value="TPP_enzyme_C"/>
    <property type="match status" value="1"/>
</dbReference>
<dbReference type="SUPFAM" id="SSF52518">
    <property type="entry name" value="Thiamin diphosphate-binding fold (THDP-binding)"/>
    <property type="match status" value="2"/>
</dbReference>
<dbReference type="SUPFAM" id="SSF52467">
    <property type="entry name" value="DHS-like NAD/FAD-binding domain"/>
    <property type="match status" value="1"/>
</dbReference>
<proteinExistence type="inferred from homology"/>
<dbReference type="PANTHER" id="PTHR18968">
    <property type="entry name" value="THIAMINE PYROPHOSPHATE ENZYMES"/>
    <property type="match status" value="1"/>
</dbReference>
<comment type="similarity">
    <text evidence="1 3">Belongs to the TPP enzyme family.</text>
</comment>
<dbReference type="Proteomes" id="UP001548189">
    <property type="component" value="Unassembled WGS sequence"/>
</dbReference>
<evidence type="ECO:0000256" key="3">
    <source>
        <dbReference type="RuleBase" id="RU362132"/>
    </source>
</evidence>
<evidence type="ECO:0000256" key="1">
    <source>
        <dbReference type="ARBA" id="ARBA00007812"/>
    </source>
</evidence>